<comment type="caution">
    <text evidence="2">The sequence shown here is derived from an EMBL/GenBank/DDBJ whole genome shotgun (WGS) entry which is preliminary data.</text>
</comment>
<reference evidence="2" key="1">
    <citation type="submission" date="2021-10" db="EMBL/GenBank/DDBJ databases">
        <title>Tropical sea cucumber genome reveals ecological adaptation and Cuvierian tubules defense mechanism.</title>
        <authorList>
            <person name="Chen T."/>
        </authorList>
    </citation>
    <scope>NUCLEOTIDE SEQUENCE</scope>
    <source>
        <strain evidence="2">Nanhai2018</strain>
        <tissue evidence="2">Muscle</tissue>
    </source>
</reference>
<feature type="region of interest" description="Disordered" evidence="1">
    <location>
        <begin position="204"/>
        <end position="303"/>
    </location>
</feature>
<feature type="compositionally biased region" description="Acidic residues" evidence="1">
    <location>
        <begin position="69"/>
        <end position="90"/>
    </location>
</feature>
<feature type="region of interest" description="Disordered" evidence="1">
    <location>
        <begin position="320"/>
        <end position="344"/>
    </location>
</feature>
<dbReference type="Proteomes" id="UP001152320">
    <property type="component" value="Chromosome 1"/>
</dbReference>
<protein>
    <submittedName>
        <fullName evidence="2">Uncharacterized protein</fullName>
    </submittedName>
</protein>
<dbReference type="OrthoDB" id="10029939at2759"/>
<dbReference type="AlphaFoldDB" id="A0A9Q1CMS1"/>
<dbReference type="EMBL" id="JAIZAY010000001">
    <property type="protein sequence ID" value="KAJ8048232.1"/>
    <property type="molecule type" value="Genomic_DNA"/>
</dbReference>
<accession>A0A9Q1CMS1</accession>
<gene>
    <name evidence="2" type="ORF">HOLleu_00466</name>
</gene>
<evidence type="ECO:0000313" key="3">
    <source>
        <dbReference type="Proteomes" id="UP001152320"/>
    </source>
</evidence>
<name>A0A9Q1CMS1_HOLLE</name>
<feature type="compositionally biased region" description="Basic and acidic residues" evidence="1">
    <location>
        <begin position="143"/>
        <end position="154"/>
    </location>
</feature>
<evidence type="ECO:0000256" key="1">
    <source>
        <dbReference type="SAM" id="MobiDB-lite"/>
    </source>
</evidence>
<feature type="compositionally biased region" description="Polar residues" evidence="1">
    <location>
        <begin position="253"/>
        <end position="264"/>
    </location>
</feature>
<feature type="compositionally biased region" description="Low complexity" evidence="1">
    <location>
        <begin position="240"/>
        <end position="252"/>
    </location>
</feature>
<proteinExistence type="predicted"/>
<feature type="region of interest" description="Disordered" evidence="1">
    <location>
        <begin position="1"/>
        <end position="20"/>
    </location>
</feature>
<feature type="region of interest" description="Disordered" evidence="1">
    <location>
        <begin position="54"/>
        <end position="128"/>
    </location>
</feature>
<keyword evidence="3" id="KW-1185">Reference proteome</keyword>
<organism evidence="2 3">
    <name type="scientific">Holothuria leucospilota</name>
    <name type="common">Black long sea cucumber</name>
    <name type="synonym">Mertensiothuria leucospilota</name>
    <dbReference type="NCBI Taxonomy" id="206669"/>
    <lineage>
        <taxon>Eukaryota</taxon>
        <taxon>Metazoa</taxon>
        <taxon>Echinodermata</taxon>
        <taxon>Eleutherozoa</taxon>
        <taxon>Echinozoa</taxon>
        <taxon>Holothuroidea</taxon>
        <taxon>Aspidochirotacea</taxon>
        <taxon>Aspidochirotida</taxon>
        <taxon>Holothuriidae</taxon>
        <taxon>Holothuria</taxon>
    </lineage>
</organism>
<sequence length="344" mass="38490">MRFTSNRTNYGKLKKKVKGTKSGSGALKLTRLQQWTLRRYAFLDPYMTCRMTEDLGSIPTSQTSSGDRDDYDDEEEVMEEEEVVLDEEESGAGTSTCGPTPSGKAAIGGAKRPRQEVGKVKSRKEQRKTTGIADILSKFLVSSEKEKKQTKNEFETMAQESQRPMDERTSWGHWLMSTCQRIPSEHFQQYQRDTFEATMRWIPKEPAAPPQPLPTPVMLPPAQRQATQPTYQPLNTYSMPQQPQQQQQQQSQGFASYSDVQRPSQVLDWMPQAPQAQPVHMPRNTDTQQMRPASAPATSLIRQAYSESTASGIWISDTSAGNIEQSSSGSVENTSAQAAENPSP</sequence>
<feature type="compositionally biased region" description="Polar residues" evidence="1">
    <location>
        <begin position="224"/>
        <end position="239"/>
    </location>
</feature>
<feature type="compositionally biased region" description="Pro residues" evidence="1">
    <location>
        <begin position="206"/>
        <end position="219"/>
    </location>
</feature>
<evidence type="ECO:0000313" key="2">
    <source>
        <dbReference type="EMBL" id="KAJ8048232.1"/>
    </source>
</evidence>
<feature type="region of interest" description="Disordered" evidence="1">
    <location>
        <begin position="143"/>
        <end position="168"/>
    </location>
</feature>
<feature type="compositionally biased region" description="Polar residues" evidence="1">
    <location>
        <begin position="284"/>
        <end position="303"/>
    </location>
</feature>